<evidence type="ECO:0000259" key="7">
    <source>
        <dbReference type="Pfam" id="PF17390"/>
    </source>
</evidence>
<dbReference type="Pfam" id="PF05592">
    <property type="entry name" value="Bac_rhamnosid"/>
    <property type="match status" value="1"/>
</dbReference>
<dbReference type="InterPro" id="IPR035396">
    <property type="entry name" value="Bac_rhamnosid6H"/>
</dbReference>
<feature type="domain" description="Bacterial alpha-L-rhamnosidase N-terminal" evidence="5">
    <location>
        <begin position="155"/>
        <end position="317"/>
    </location>
</feature>
<evidence type="ECO:0000313" key="9">
    <source>
        <dbReference type="Proteomes" id="UP001583186"/>
    </source>
</evidence>
<dbReference type="InterPro" id="IPR008902">
    <property type="entry name" value="Rhamnosid_concanavalin"/>
</dbReference>
<accession>A0ABR3ZB71</accession>
<dbReference type="Pfam" id="PF25788">
    <property type="entry name" value="Ig_Rha78A_N"/>
    <property type="match status" value="1"/>
</dbReference>
<dbReference type="Pfam" id="PF17389">
    <property type="entry name" value="Bac_rhamnosid6H"/>
    <property type="match status" value="1"/>
</dbReference>
<evidence type="ECO:0000313" key="8">
    <source>
        <dbReference type="EMBL" id="KAL1897387.1"/>
    </source>
</evidence>
<organism evidence="8 9">
    <name type="scientific">Sporothrix stenoceras</name>
    <dbReference type="NCBI Taxonomy" id="5173"/>
    <lineage>
        <taxon>Eukaryota</taxon>
        <taxon>Fungi</taxon>
        <taxon>Dikarya</taxon>
        <taxon>Ascomycota</taxon>
        <taxon>Pezizomycotina</taxon>
        <taxon>Sordariomycetes</taxon>
        <taxon>Sordariomycetidae</taxon>
        <taxon>Ophiostomatales</taxon>
        <taxon>Ophiostomataceae</taxon>
        <taxon>Sporothrix</taxon>
    </lineage>
</organism>
<evidence type="ECO:0000256" key="1">
    <source>
        <dbReference type="ARBA" id="ARBA00001445"/>
    </source>
</evidence>
<proteinExistence type="predicted"/>
<evidence type="ECO:0000256" key="3">
    <source>
        <dbReference type="ARBA" id="ARBA00022801"/>
    </source>
</evidence>
<keyword evidence="9" id="KW-1185">Reference proteome</keyword>
<evidence type="ECO:0000256" key="2">
    <source>
        <dbReference type="ARBA" id="ARBA00012652"/>
    </source>
</evidence>
<dbReference type="PANTHER" id="PTHR33307:SF6">
    <property type="entry name" value="ALPHA-RHAMNOSIDASE (EUROFUNG)-RELATED"/>
    <property type="match status" value="1"/>
</dbReference>
<dbReference type="InterPro" id="IPR013783">
    <property type="entry name" value="Ig-like_fold"/>
</dbReference>
<dbReference type="PANTHER" id="PTHR33307">
    <property type="entry name" value="ALPHA-RHAMNOSIDASE (EUROFUNG)"/>
    <property type="match status" value="1"/>
</dbReference>
<dbReference type="InterPro" id="IPR008928">
    <property type="entry name" value="6-hairpin_glycosidase_sf"/>
</dbReference>
<name>A0ABR3ZB71_9PEZI</name>
<dbReference type="PIRSF" id="PIRSF010631">
    <property type="entry name" value="A-rhamnsds"/>
    <property type="match status" value="1"/>
</dbReference>
<comment type="catalytic activity">
    <reaction evidence="1">
        <text>Hydrolysis of terminal non-reducing alpha-L-rhamnose residues in alpha-L-rhamnosides.</text>
        <dbReference type="EC" id="3.2.1.40"/>
    </reaction>
</comment>
<dbReference type="InterPro" id="IPR016007">
    <property type="entry name" value="Alpha_rhamnosid"/>
</dbReference>
<evidence type="ECO:0000259" key="4">
    <source>
        <dbReference type="Pfam" id="PF05592"/>
    </source>
</evidence>
<dbReference type="Gene3D" id="2.60.420.10">
    <property type="entry name" value="Maltose phosphorylase, domain 3"/>
    <property type="match status" value="1"/>
</dbReference>
<dbReference type="Gene3D" id="1.50.10.10">
    <property type="match status" value="1"/>
</dbReference>
<dbReference type="EC" id="3.2.1.40" evidence="2"/>
<keyword evidence="3" id="KW-0378">Hydrolase</keyword>
<evidence type="ECO:0000259" key="5">
    <source>
        <dbReference type="Pfam" id="PF08531"/>
    </source>
</evidence>
<dbReference type="Proteomes" id="UP001583186">
    <property type="component" value="Unassembled WGS sequence"/>
</dbReference>
<reference evidence="8 9" key="1">
    <citation type="journal article" date="2024" name="IMA Fungus">
        <title>IMA Genome - F19 : A genome assembly and annotation guide to empower mycologists, including annotated draft genome sequences of Ceratocystis pirilliformis, Diaporthe australafricana, Fusarium ophioides, Paecilomyces lecythidis, and Sporothrix stenoceras.</title>
        <authorList>
            <person name="Aylward J."/>
            <person name="Wilson A.M."/>
            <person name="Visagie C.M."/>
            <person name="Spraker J."/>
            <person name="Barnes I."/>
            <person name="Buitendag C."/>
            <person name="Ceriani C."/>
            <person name="Del Mar Angel L."/>
            <person name="du Plessis D."/>
            <person name="Fuchs T."/>
            <person name="Gasser K."/>
            <person name="Kramer D."/>
            <person name="Li W."/>
            <person name="Munsamy K."/>
            <person name="Piso A."/>
            <person name="Price J.L."/>
            <person name="Sonnekus B."/>
            <person name="Thomas C."/>
            <person name="van der Nest A."/>
            <person name="van Dijk A."/>
            <person name="van Heerden A."/>
            <person name="van Vuuren N."/>
            <person name="Yilmaz N."/>
            <person name="Duong T.A."/>
            <person name="van der Merwe N.A."/>
            <person name="Wingfield M.J."/>
            <person name="Wingfield B.D."/>
        </authorList>
    </citation>
    <scope>NUCLEOTIDE SEQUENCE [LARGE SCALE GENOMIC DNA]</scope>
    <source>
        <strain evidence="8 9">CMW 5346</strain>
    </source>
</reference>
<feature type="domain" description="Alpha-L-rhamnosidase C-terminal" evidence="7">
    <location>
        <begin position="785"/>
        <end position="861"/>
    </location>
</feature>
<feature type="domain" description="Alpha-L-rhamnosidase concanavalin-like" evidence="4">
    <location>
        <begin position="328"/>
        <end position="426"/>
    </location>
</feature>
<protein>
    <recommendedName>
        <fullName evidence="2">alpha-L-rhamnosidase</fullName>
        <ecNumber evidence="2">3.2.1.40</ecNumber>
    </recommendedName>
</protein>
<dbReference type="Gene3D" id="2.60.40.10">
    <property type="entry name" value="Immunoglobulins"/>
    <property type="match status" value="1"/>
</dbReference>
<comment type="caution">
    <text evidence="8">The sequence shown here is derived from an EMBL/GenBank/DDBJ whole genome shotgun (WGS) entry which is preliminary data.</text>
</comment>
<feature type="domain" description="Alpha-L-rhamnosidase six-hairpin glycosidase" evidence="6">
    <location>
        <begin position="431"/>
        <end position="783"/>
    </location>
</feature>
<dbReference type="Pfam" id="PF08531">
    <property type="entry name" value="Bac_rhamnosid_N"/>
    <property type="match status" value="1"/>
</dbReference>
<dbReference type="Gene3D" id="2.60.120.260">
    <property type="entry name" value="Galactose-binding domain-like"/>
    <property type="match status" value="2"/>
</dbReference>
<evidence type="ECO:0000259" key="6">
    <source>
        <dbReference type="Pfam" id="PF17389"/>
    </source>
</evidence>
<sequence>MGDFILDTVSSRAPASISIAELRAEHYESGFGIFHATPRLSWRFAATSVRDWRQTSYEVVVTRQGQSESFHVSSNTSSLVAWPSTPLTSRETAHVRVRATGTDGSTTDWAELTLEAALLKRSDWTAELIGGPPQPVDQPKKPFRLRRAFTYSGDAETTRLYATAHGLYEVEINGQRVGDHVLAPGWQSYRHRLHYQTYDVTPLLRPGHNVIGVYLGEGWFAGRLGRPGTSNIWGDRLGFLGQLEVDGRVVCKTDADWEVLTEGPVLNSEIYNGEEFDSRLVDLEWSASGVSTYVVHAAILPFPSAELIAPETPPVRRLTEIQPQQIITTPSGKTVLDFGQNLAGWLRVNIDIPGTDKDTVVIRHAEVLEHGELGTRPLRTAKATATIHLGGPTCGYEPRFTFYGFRYAEVTGYVEVKLTDFSAVVISSDLRRTGSFECSHDLVNKLHENTVWSMRGNFVSVPTDCPQRDERLGWSGDLQVFAPTASFLYDTAAFVGGWLRDLAADQHDLKGIVPNVVPSVPMPPNDNERRPMAAWGDATVITPWDLYQFFGDATFLRKQWDSIVQWLDCGVPRDAHGFYSTETPQFGDWLDPRSPPALPGHTPTDPYLVANAYLVHVTERAAQIAALLNETEAAQRYGSDARRLRARFRSEYVTPSGRLSSDTQTAYVLALHMDLYDSPAELSTARHRLDWLTRWEAFKINTGFCGTPHILPALAKVDMLPTAYRMLQERDSPSWLYPVTMGATTIWERWNSMLPDGSINPGQMTSFNHYALGSVCHFLHAHVAGLSAEEPGWTRALVRPRPGGTVRWARASHDSPIGLYSVSWKAEDEMAMATFVTIPPNGSAHIVLPGIDVVVGSGEHVFETEWHPDPEWPPQVIQGAQGKPVEAVFVP</sequence>
<dbReference type="InterPro" id="IPR013737">
    <property type="entry name" value="Bac_rhamnosid_N"/>
</dbReference>
<dbReference type="SUPFAM" id="SSF48208">
    <property type="entry name" value="Six-hairpin glycosidases"/>
    <property type="match status" value="1"/>
</dbReference>
<dbReference type="InterPro" id="IPR035398">
    <property type="entry name" value="Bac_rhamnosid_C"/>
</dbReference>
<dbReference type="EMBL" id="JAWCUI010000019">
    <property type="protein sequence ID" value="KAL1897387.1"/>
    <property type="molecule type" value="Genomic_DNA"/>
</dbReference>
<gene>
    <name evidence="8" type="ORF">Sste5346_004123</name>
</gene>
<dbReference type="InterPro" id="IPR012341">
    <property type="entry name" value="6hp_glycosidase-like_sf"/>
</dbReference>
<dbReference type="Pfam" id="PF17390">
    <property type="entry name" value="Bac_rhamnosid_C"/>
    <property type="match status" value="1"/>
</dbReference>